<dbReference type="eggNOG" id="COG1520">
    <property type="taxonomic scope" value="Bacteria"/>
</dbReference>
<keyword evidence="3" id="KW-1185">Reference proteome</keyword>
<dbReference type="HOGENOM" id="CLU_302433_0_0_10"/>
<sequence length="1123" mass="120901" precursor="true">MRKTLLLLSLTFLSVVSMNLVFSQNDEKSTIIGNLADDETAANIVADALGNTYVAGKQNNKGLIVKQNAMHVPLWSKTLSFSTNPTNNTMITFLDILGDTLIGCGTLGVSGSMTGSFYFKMNAQTGALYWSKFNMTSISAVWCMRYSNGKFFLVGSVHNVPDFCGKVWAVSSQTGNVIWETPLLHYLLPNPSNMTNHTLFVSATKMVNGKLFITGFSDNTIGEKTPIVIGITETGTVFFEKYLSVIVPTGGSFKARGTIIHSDMNGNLVLGVDSDNTNFFADLFLVKSDTLGNILFCKNYNVDSNAIGSIAALNETATSYVFFGTNWGYFDGTYTLKVDKGGNVEKCVGISKPNISTGTAIGVFGRSLGNSMFLNGNHYFTSTETSYSIFQTDINQIILDEELTTIEDCSQLFELPVPTIDAIASFQPLTVSYIPNITPFQNGGILADVTFSPNCENISLDLVQNTGCQSMITANVAGFTDPTFYWSTGDTTGVNMLSVNITDTIFLRVLDTKCCELIDTIVPVIIPSTFTMNLPADTSICLQPGSSFTITPTFSGANAPVQYLWSDNSTGTSLNITQSGTYWLELSDSCLTRIDSIVMIVNSLPVIGNIANVSVCEDDFPATLNPTVSSGASVLWDNGVITPNRTVNVPGSYIIAATNSCGTTNAAVVVSQINLPDVQLTALVDTCIQSGASIVLIPVLTNVNTVLWSNGSTGIQLTVSNSGTYVVYGSNQCGIDSANTIVSVNSLPVIGNTANVTVCEGDFPAILNPTISAGASVLWDDGTVSAQRSVNGPGSYTISATNNCGTVNAVISVAQTNLPHVQLISSIDTCIQNGGNIVLIPTFLDVNSVLWSNGSIGNQLTVSANGNYTVYGSNNCGIDSATCSVAIKHFPELDLPTNLDTCFEIGVGFSYTALGSVGSYQWSSGSQSATEWISQEGVYSCTLTNQCGSITDSMRVRRLTAVDLYFPKDSLLECEKQLSVSNLQIETNYNLEIFAPNGDLVGTFLTESGWYAVHAFNACGEKWDSIYVNLQNEQFFYLPNSFTPNGDSYNDRFEFKGENIIVRDMRIFNRWGEEVFSQAGAFTGWDGIYRGENCPDGVYAIRVIYEDCFGIPTEFSGHVSLIR</sequence>
<feature type="chain" id="PRO_5003279822" description="Ig-like domain-containing protein" evidence="1">
    <location>
        <begin position="24"/>
        <end position="1123"/>
    </location>
</feature>
<keyword evidence="1" id="KW-0732">Signal</keyword>
<protein>
    <recommendedName>
        <fullName evidence="4">Ig-like domain-containing protein</fullName>
    </recommendedName>
</protein>
<reference evidence="2 3" key="1">
    <citation type="journal article" date="2011" name="Stand. Genomic Sci.">
        <title>Complete genome sequence of the gliding freshwater bacterium Fluviicola taffensis type strain (RW262).</title>
        <authorList>
            <person name="Woyke T."/>
            <person name="Chertkov O."/>
            <person name="Lapidus A."/>
            <person name="Nolan M."/>
            <person name="Lucas S."/>
            <person name="Del Rio T.G."/>
            <person name="Tice H."/>
            <person name="Cheng J.F."/>
            <person name="Tapia R."/>
            <person name="Han C."/>
            <person name="Goodwin L."/>
            <person name="Pitluck S."/>
            <person name="Liolios K."/>
            <person name="Pagani I."/>
            <person name="Ivanova N."/>
            <person name="Huntemann M."/>
            <person name="Mavromatis K."/>
            <person name="Mikhailova N."/>
            <person name="Pati A."/>
            <person name="Chen A."/>
            <person name="Palaniappan K."/>
            <person name="Land M."/>
            <person name="Hauser L."/>
            <person name="Brambilla E.M."/>
            <person name="Rohde M."/>
            <person name="Mwirichia R."/>
            <person name="Sikorski J."/>
            <person name="Tindall B.J."/>
            <person name="Goker M."/>
            <person name="Bristow J."/>
            <person name="Eisen J.A."/>
            <person name="Markowitz V."/>
            <person name="Hugenholtz P."/>
            <person name="Klenk H.P."/>
            <person name="Kyrpides N.C."/>
        </authorList>
    </citation>
    <scope>NUCLEOTIDE SEQUENCE [LARGE SCALE GENOMIC DNA]</scope>
    <source>
        <strain evidence="3">DSM 16823 / RW262 / RW262</strain>
    </source>
</reference>
<dbReference type="AlphaFoldDB" id="F2IFB1"/>
<dbReference type="EMBL" id="CP002542">
    <property type="protein sequence ID" value="AEA44596.1"/>
    <property type="molecule type" value="Genomic_DNA"/>
</dbReference>
<gene>
    <name evidence="2" type="ordered locus">Fluta_2612</name>
</gene>
<dbReference type="Pfam" id="PF13585">
    <property type="entry name" value="CHU_C"/>
    <property type="match status" value="1"/>
</dbReference>
<evidence type="ECO:0008006" key="4">
    <source>
        <dbReference type="Google" id="ProtNLM"/>
    </source>
</evidence>
<dbReference type="STRING" id="755732.Fluta_2612"/>
<proteinExistence type="predicted"/>
<reference evidence="3" key="2">
    <citation type="submission" date="2011-02" db="EMBL/GenBank/DDBJ databases">
        <title>The complete genome of Fluviicola taffensis DSM 16823.</title>
        <authorList>
            <consortium name="US DOE Joint Genome Institute (JGI-PGF)"/>
            <person name="Lucas S."/>
            <person name="Copeland A."/>
            <person name="Lapidus A."/>
            <person name="Bruce D."/>
            <person name="Goodwin L."/>
            <person name="Pitluck S."/>
            <person name="Kyrpides N."/>
            <person name="Mavromatis K."/>
            <person name="Ivanova N."/>
            <person name="Mikhailova N."/>
            <person name="Pagani I."/>
            <person name="Chertkov O."/>
            <person name="Detter J.C."/>
            <person name="Han C."/>
            <person name="Tapia R."/>
            <person name="Land M."/>
            <person name="Hauser L."/>
            <person name="Markowitz V."/>
            <person name="Cheng J.-F."/>
            <person name="Hugenholtz P."/>
            <person name="Woyke T."/>
            <person name="Wu D."/>
            <person name="Tindall B."/>
            <person name="Pomrenke H.G."/>
            <person name="Brambilla E."/>
            <person name="Klenk H.-P."/>
            <person name="Eisen J.A."/>
        </authorList>
    </citation>
    <scope>NUCLEOTIDE SEQUENCE [LARGE SCALE GENOMIC DNA]</scope>
    <source>
        <strain evidence="3">DSM 16823 / RW262 / RW262</strain>
    </source>
</reference>
<evidence type="ECO:0000313" key="2">
    <source>
        <dbReference type="EMBL" id="AEA44596.1"/>
    </source>
</evidence>
<evidence type="ECO:0000313" key="3">
    <source>
        <dbReference type="Proteomes" id="UP000007463"/>
    </source>
</evidence>
<dbReference type="Proteomes" id="UP000007463">
    <property type="component" value="Chromosome"/>
</dbReference>
<evidence type="ECO:0000256" key="1">
    <source>
        <dbReference type="SAM" id="SignalP"/>
    </source>
</evidence>
<dbReference type="KEGG" id="fte:Fluta_2612"/>
<name>F2IFB1_FLUTR</name>
<dbReference type="OrthoDB" id="1236981at2"/>
<dbReference type="NCBIfam" id="TIGR04131">
    <property type="entry name" value="Bac_Flav_CTERM"/>
    <property type="match status" value="1"/>
</dbReference>
<dbReference type="RefSeq" id="WP_013687366.1">
    <property type="nucleotide sequence ID" value="NC_015321.1"/>
</dbReference>
<feature type="signal peptide" evidence="1">
    <location>
        <begin position="1"/>
        <end position="23"/>
    </location>
</feature>
<accession>F2IFB1</accession>
<organism evidence="2 3">
    <name type="scientific">Fluviicola taffensis (strain DSM 16823 / NCIMB 13979 / RW262)</name>
    <dbReference type="NCBI Taxonomy" id="755732"/>
    <lineage>
        <taxon>Bacteria</taxon>
        <taxon>Pseudomonadati</taxon>
        <taxon>Bacteroidota</taxon>
        <taxon>Flavobacteriia</taxon>
        <taxon>Flavobacteriales</taxon>
        <taxon>Crocinitomicaceae</taxon>
        <taxon>Fluviicola</taxon>
    </lineage>
</organism>
<dbReference type="InterPro" id="IPR026341">
    <property type="entry name" value="T9SS_type_B"/>
</dbReference>